<feature type="region of interest" description="Disordered" evidence="1">
    <location>
        <begin position="1"/>
        <end position="23"/>
    </location>
</feature>
<organism evidence="2 3">
    <name type="scientific">Candidatus Magasanikbacteria bacterium CG_4_10_14_0_2_um_filter_37_12</name>
    <dbReference type="NCBI Taxonomy" id="1974637"/>
    <lineage>
        <taxon>Bacteria</taxon>
        <taxon>Candidatus Magasanikiibacteriota</taxon>
    </lineage>
</organism>
<evidence type="ECO:0000313" key="2">
    <source>
        <dbReference type="EMBL" id="PIZ95570.1"/>
    </source>
</evidence>
<evidence type="ECO:0000313" key="3">
    <source>
        <dbReference type="Proteomes" id="UP000228568"/>
    </source>
</evidence>
<reference evidence="3" key="1">
    <citation type="submission" date="2017-09" db="EMBL/GenBank/DDBJ databases">
        <title>Depth-based differentiation of microbial function through sediment-hosted aquifers and enrichment of novel symbionts in the deep terrestrial subsurface.</title>
        <authorList>
            <person name="Probst A.J."/>
            <person name="Ladd B."/>
            <person name="Jarett J.K."/>
            <person name="Geller-Mcgrath D.E."/>
            <person name="Sieber C.M.K."/>
            <person name="Emerson J.B."/>
            <person name="Anantharaman K."/>
            <person name="Thomas B.C."/>
            <person name="Malmstrom R."/>
            <person name="Stieglmeier M."/>
            <person name="Klingl A."/>
            <person name="Woyke T."/>
            <person name="Ryan C.M."/>
            <person name="Banfield J.F."/>
        </authorList>
    </citation>
    <scope>NUCLEOTIDE SEQUENCE [LARGE SCALE GENOMIC DNA]</scope>
</reference>
<accession>A0A2M7V9N3</accession>
<dbReference type="EMBL" id="PFPK01000009">
    <property type="protein sequence ID" value="PIZ95570.1"/>
    <property type="molecule type" value="Genomic_DNA"/>
</dbReference>
<protein>
    <submittedName>
        <fullName evidence="2">Uncharacterized protein</fullName>
    </submittedName>
</protein>
<name>A0A2M7V9N3_9BACT</name>
<sequence>MVNKYRSKGEPVSFEPEEQRRSRLMGGLSEEHIATVLTLHREIFGKRVRVDSVNALKVVSDSDREKILNALETVGVIEIAGNENNRRIKFLRVPDQILAESPDDSVVELDEGSSRRIVRSRRSGRGTQGPQRSVGSRVSTTETKPKFDVGLVAMLPAIKDKHKNSVLYVSELITELGLVDSSNSRQKIAALRGVFFKFGSAVGREIPVVWLDDLNADLMKFGIAPVTELPTAVDPGQVQAPDVLPVGVEVEEADSDKVDESMLGYVQSIHKLSEGENFLAEDLAFALMGEGLEELTEQNVEDAVAMMKKMASLGFVTIEGEGANTQASWTDKISL</sequence>
<gene>
    <name evidence="2" type="ORF">COX81_00695</name>
</gene>
<dbReference type="Proteomes" id="UP000228568">
    <property type="component" value="Unassembled WGS sequence"/>
</dbReference>
<feature type="region of interest" description="Disordered" evidence="1">
    <location>
        <begin position="109"/>
        <end position="140"/>
    </location>
</feature>
<feature type="compositionally biased region" description="Polar residues" evidence="1">
    <location>
        <begin position="128"/>
        <end position="140"/>
    </location>
</feature>
<dbReference type="AlphaFoldDB" id="A0A2M7V9N3"/>
<comment type="caution">
    <text evidence="2">The sequence shown here is derived from an EMBL/GenBank/DDBJ whole genome shotgun (WGS) entry which is preliminary data.</text>
</comment>
<proteinExistence type="predicted"/>
<evidence type="ECO:0000256" key="1">
    <source>
        <dbReference type="SAM" id="MobiDB-lite"/>
    </source>
</evidence>